<reference evidence="5 6" key="2">
    <citation type="journal article" date="2021" name="Curr. Genet.">
        <title>Genetic response to nitrogen starvation in the aggressive Eucalyptus foliar pathogen Teratosphaeria destructans.</title>
        <authorList>
            <person name="Havenga M."/>
            <person name="Wingfield B.D."/>
            <person name="Wingfield M.J."/>
            <person name="Dreyer L.L."/>
            <person name="Roets F."/>
            <person name="Aylward J."/>
        </authorList>
    </citation>
    <scope>NUCLEOTIDE SEQUENCE [LARGE SCALE GENOMIC DNA]</scope>
    <source>
        <strain evidence="5">CMW44962</strain>
    </source>
</reference>
<evidence type="ECO:0000256" key="1">
    <source>
        <dbReference type="ARBA" id="ARBA00005664"/>
    </source>
</evidence>
<dbReference type="GO" id="GO:0016757">
    <property type="term" value="F:glycosyltransferase activity"/>
    <property type="evidence" value="ECO:0007669"/>
    <property type="project" value="UniProtKB-KW"/>
</dbReference>
<dbReference type="EMBL" id="RIBY02000613">
    <property type="protein sequence ID" value="KAH9839654.1"/>
    <property type="molecule type" value="Genomic_DNA"/>
</dbReference>
<dbReference type="Proteomes" id="UP001138500">
    <property type="component" value="Unassembled WGS sequence"/>
</dbReference>
<keyword evidence="4" id="KW-0812">Transmembrane</keyword>
<keyword evidence="4" id="KW-1133">Transmembrane helix</keyword>
<sequence length="397" mass="44860">MFKDCPASQKDLLITVYRSLFAAVAAIVTLCLVLWSWRPATENQLKTALQQWACIGAPAPTVTVINASKPHEVVKTLTVTETLPAQTVFVTPTPTQADSSNDENAQPTETTKCSASIAADQPPIADFNMTIHLESVVKSDPAGPKPEQVVILTATDGKGHQGEIPNLIERVTENRKSYCDHHGYTCLFLDLNSYELDGATGVWKKLPAIAEAFNSYKDAQWVFWLDMDAIIMNPEMPIHKFVLSEEGMKDVLEFGVEYHRDDVIGGLGFHSPNRLVYDEVDLIIAQDLNGINAGAFFLRRSFWTQWLLDMWVDPFFVTAEWWGQEQETIQHFVKHHPTVRSHVGIAKQAKFNCYPWENEDGVAQWGQDFVVHFAGCWVQHKCEKQFEDYWGMRKVLT</sequence>
<accession>A0A9W7SXU7</accession>
<dbReference type="AlphaFoldDB" id="A0A9W7SXU7"/>
<feature type="transmembrane region" description="Helical" evidence="4">
    <location>
        <begin position="12"/>
        <end position="37"/>
    </location>
</feature>
<evidence type="ECO:0000256" key="2">
    <source>
        <dbReference type="ARBA" id="ARBA00022676"/>
    </source>
</evidence>
<dbReference type="GO" id="GO:0006487">
    <property type="term" value="P:protein N-linked glycosylation"/>
    <property type="evidence" value="ECO:0007669"/>
    <property type="project" value="TreeGrafter"/>
</dbReference>
<evidence type="ECO:0000256" key="4">
    <source>
        <dbReference type="SAM" id="Phobius"/>
    </source>
</evidence>
<dbReference type="SUPFAM" id="SSF53448">
    <property type="entry name" value="Nucleotide-diphospho-sugar transferases"/>
    <property type="match status" value="1"/>
</dbReference>
<dbReference type="PANTHER" id="PTHR31306">
    <property type="entry name" value="ALPHA-1,6-MANNOSYLTRANSFERASE MNN11-RELATED"/>
    <property type="match status" value="1"/>
</dbReference>
<gene>
    <name evidence="5" type="ORF">Tdes44962_MAKER08051</name>
</gene>
<dbReference type="OrthoDB" id="205108at2759"/>
<keyword evidence="3" id="KW-0808">Transferase</keyword>
<keyword evidence="4" id="KW-0472">Membrane</keyword>
<organism evidence="5 6">
    <name type="scientific">Teratosphaeria destructans</name>
    <dbReference type="NCBI Taxonomy" id="418781"/>
    <lineage>
        <taxon>Eukaryota</taxon>
        <taxon>Fungi</taxon>
        <taxon>Dikarya</taxon>
        <taxon>Ascomycota</taxon>
        <taxon>Pezizomycotina</taxon>
        <taxon>Dothideomycetes</taxon>
        <taxon>Dothideomycetidae</taxon>
        <taxon>Mycosphaerellales</taxon>
        <taxon>Teratosphaeriaceae</taxon>
        <taxon>Teratosphaeria</taxon>
    </lineage>
</organism>
<comment type="similarity">
    <text evidence="1">Belongs to the glycosyltransferase 34 family.</text>
</comment>
<evidence type="ECO:0000313" key="5">
    <source>
        <dbReference type="EMBL" id="KAH9839654.1"/>
    </source>
</evidence>
<dbReference type="Pfam" id="PF05637">
    <property type="entry name" value="Glyco_transf_34"/>
    <property type="match status" value="1"/>
</dbReference>
<protein>
    <submittedName>
        <fullName evidence="5">Alpha-1,2-galactosyltransferase</fullName>
    </submittedName>
</protein>
<dbReference type="InterPro" id="IPR008630">
    <property type="entry name" value="Glyco_trans_34"/>
</dbReference>
<name>A0A9W7SXU7_9PEZI</name>
<dbReference type="InterPro" id="IPR029044">
    <property type="entry name" value="Nucleotide-diphossugar_trans"/>
</dbReference>
<evidence type="ECO:0000256" key="3">
    <source>
        <dbReference type="ARBA" id="ARBA00022679"/>
    </source>
</evidence>
<keyword evidence="2" id="KW-0328">Glycosyltransferase</keyword>
<comment type="caution">
    <text evidence="5">The sequence shown here is derived from an EMBL/GenBank/DDBJ whole genome shotgun (WGS) entry which is preliminary data.</text>
</comment>
<dbReference type="PANTHER" id="PTHR31306:SF4">
    <property type="entry name" value="ALPHA-1,2-GALACTOSYLTRANSFERASE"/>
    <property type="match status" value="1"/>
</dbReference>
<evidence type="ECO:0000313" key="6">
    <source>
        <dbReference type="Proteomes" id="UP001138500"/>
    </source>
</evidence>
<proteinExistence type="inferred from homology"/>
<keyword evidence="6" id="KW-1185">Reference proteome</keyword>
<dbReference type="GO" id="GO:0000139">
    <property type="term" value="C:Golgi membrane"/>
    <property type="evidence" value="ECO:0007669"/>
    <property type="project" value="TreeGrafter"/>
</dbReference>
<dbReference type="Gene3D" id="3.90.550.10">
    <property type="entry name" value="Spore Coat Polysaccharide Biosynthesis Protein SpsA, Chain A"/>
    <property type="match status" value="1"/>
</dbReference>
<reference evidence="5 6" key="1">
    <citation type="journal article" date="2018" name="IMA Fungus">
        <title>IMA Genome-F 10: Nine draft genome sequences of Claviceps purpurea s.lat., including C. arundinis, C. humidiphila, and C. cf. spartinae, pseudomolecules for the pitch canker pathogen Fusarium circinatum, draft genome of Davidsoniella eucalypti, Grosmannia galeiformis, Quambalaria eucalypti, and Teratosphaeria destructans.</title>
        <authorList>
            <person name="Wingfield B.D."/>
            <person name="Liu M."/>
            <person name="Nguyen H.D."/>
            <person name="Lane F.A."/>
            <person name="Morgan S.W."/>
            <person name="De Vos L."/>
            <person name="Wilken P.M."/>
            <person name="Duong T.A."/>
            <person name="Aylward J."/>
            <person name="Coetzee M.P."/>
            <person name="Dadej K."/>
            <person name="De Beer Z.W."/>
            <person name="Findlay W."/>
            <person name="Havenga M."/>
            <person name="Kolarik M."/>
            <person name="Menzies J.G."/>
            <person name="Naidoo K."/>
            <person name="Pochopski O."/>
            <person name="Shoukouhi P."/>
            <person name="Santana Q.C."/>
            <person name="Seifert K.A."/>
            <person name="Soal N."/>
            <person name="Steenkamp E.T."/>
            <person name="Tatham C.T."/>
            <person name="van der Nest M.A."/>
            <person name="Wingfield M.J."/>
        </authorList>
    </citation>
    <scope>NUCLEOTIDE SEQUENCE [LARGE SCALE GENOMIC DNA]</scope>
    <source>
        <strain evidence="5">CMW44962</strain>
    </source>
</reference>